<dbReference type="VEuPathDB" id="MicrosporidiaDB:AEWR_090530"/>
<dbReference type="VEuPathDB" id="MicrosporidiaDB:AEWD_090530"/>
<sequence>MMRCVYTTQKHKKLKTWMDGFAEMKGKRLHLYDSDMVEIHNSIVSALNNEMEIFKYLVYIESFENLEENGEREHQEHITRTREILEENPGSMGDPRSSQPGGRTREEIINLFEE</sequence>
<evidence type="ECO:0000259" key="2">
    <source>
        <dbReference type="Pfam" id="PF10382"/>
    </source>
</evidence>
<dbReference type="VEuPathDB" id="MicrosporidiaDB:AEWQ_090540"/>
<name>M1K5G9_ENCCN</name>
<dbReference type="VEuPathDB" id="MicrosporidiaDB:M970_090530"/>
<feature type="region of interest" description="Disordered" evidence="1">
    <location>
        <begin position="70"/>
        <end position="114"/>
    </location>
</feature>
<feature type="domain" description="5'-3' DNA helicase ZGRF1-like N-terminal" evidence="2">
    <location>
        <begin position="3"/>
        <end position="67"/>
    </location>
</feature>
<evidence type="ECO:0000313" key="3">
    <source>
        <dbReference type="EMBL" id="AGE96248.1"/>
    </source>
</evidence>
<gene>
    <name evidence="3" type="ORF">ECU09_0510</name>
</gene>
<dbReference type="InterPro" id="IPR018838">
    <property type="entry name" value="ZGRF1-like_N"/>
</dbReference>
<reference evidence="3" key="1">
    <citation type="journal article" date="2013" name="Eukaryot. Cell">
        <title>Extremely Reduced Levels of Heterozygosity in the Vertebrate Pathogen Encephalitozoon cuniculi.</title>
        <authorList>
            <person name="Selman M."/>
            <person name="Sak B."/>
            <person name="Kvac M."/>
            <person name="Farinelli L."/>
            <person name="Weiss L.M."/>
            <person name="Corradi N."/>
        </authorList>
    </citation>
    <scope>NUCLEOTIDE SEQUENCE</scope>
</reference>
<dbReference type="Pfam" id="PF10382">
    <property type="entry name" value="ZGRF1-like_N"/>
    <property type="match status" value="1"/>
</dbReference>
<dbReference type="AlphaFoldDB" id="M1K5G9"/>
<feature type="compositionally biased region" description="Basic and acidic residues" evidence="1">
    <location>
        <begin position="70"/>
        <end position="85"/>
    </location>
</feature>
<proteinExistence type="predicted"/>
<protein>
    <recommendedName>
        <fullName evidence="2">5'-3' DNA helicase ZGRF1-like N-terminal domain-containing protein</fullName>
    </recommendedName>
</protein>
<organism evidence="3">
    <name type="scientific">Encephalitozoon cuniculi</name>
    <name type="common">Microsporidian parasite</name>
    <dbReference type="NCBI Taxonomy" id="6035"/>
    <lineage>
        <taxon>Eukaryota</taxon>
        <taxon>Fungi</taxon>
        <taxon>Fungi incertae sedis</taxon>
        <taxon>Microsporidia</taxon>
        <taxon>Unikaryonidae</taxon>
        <taxon>Encephalitozoon</taxon>
    </lineage>
</organism>
<accession>M1K5G9</accession>
<dbReference type="EMBL" id="KC513614">
    <property type="protein sequence ID" value="AGE96248.1"/>
    <property type="molecule type" value="Genomic_DNA"/>
</dbReference>
<dbReference type="VEuPathDB" id="MicrosporidiaDB:ECU09_0510"/>
<evidence type="ECO:0000256" key="1">
    <source>
        <dbReference type="SAM" id="MobiDB-lite"/>
    </source>
</evidence>